<dbReference type="HOGENOM" id="CLU_348792_0_0_0"/>
<proteinExistence type="predicted"/>
<dbReference type="Proteomes" id="UP000007881">
    <property type="component" value="Chromosome"/>
</dbReference>
<name>I0IF06_PHYMF</name>
<accession>I0IF06</accession>
<dbReference type="KEGG" id="phm:PSMK_16850"/>
<reference evidence="1 2" key="1">
    <citation type="submission" date="2012-02" db="EMBL/GenBank/DDBJ databases">
        <title>Complete genome sequence of Phycisphaera mikurensis NBRC 102666.</title>
        <authorList>
            <person name="Ankai A."/>
            <person name="Hosoyama A."/>
            <person name="Terui Y."/>
            <person name="Sekine M."/>
            <person name="Fukai R."/>
            <person name="Kato Y."/>
            <person name="Nakamura S."/>
            <person name="Yamada-Narita S."/>
            <person name="Kawakoshi A."/>
            <person name="Fukunaga Y."/>
            <person name="Yamazaki S."/>
            <person name="Fujita N."/>
        </authorList>
    </citation>
    <scope>NUCLEOTIDE SEQUENCE [LARGE SCALE GENOMIC DNA]</scope>
    <source>
        <strain evidence="2">NBRC 102666 / KCTC 22515 / FYK2301M01</strain>
    </source>
</reference>
<dbReference type="EMBL" id="AP012338">
    <property type="protein sequence ID" value="BAM03844.1"/>
    <property type="molecule type" value="Genomic_DNA"/>
</dbReference>
<protein>
    <recommendedName>
        <fullName evidence="3">Autotransporter-associated beta strand repeat protein</fullName>
    </recommendedName>
</protein>
<dbReference type="OrthoDB" id="8613300at2"/>
<gene>
    <name evidence="1" type="ordered locus">PSMK_16850</name>
</gene>
<dbReference type="RefSeq" id="WP_014437062.1">
    <property type="nucleotide sequence ID" value="NC_017080.1"/>
</dbReference>
<organism evidence="1 2">
    <name type="scientific">Phycisphaera mikurensis (strain NBRC 102666 / KCTC 22515 / FYK2301M01)</name>
    <dbReference type="NCBI Taxonomy" id="1142394"/>
    <lineage>
        <taxon>Bacteria</taxon>
        <taxon>Pseudomonadati</taxon>
        <taxon>Planctomycetota</taxon>
        <taxon>Phycisphaerae</taxon>
        <taxon>Phycisphaerales</taxon>
        <taxon>Phycisphaeraceae</taxon>
        <taxon>Phycisphaera</taxon>
    </lineage>
</organism>
<keyword evidence="2" id="KW-1185">Reference proteome</keyword>
<evidence type="ECO:0000313" key="2">
    <source>
        <dbReference type="Proteomes" id="UP000007881"/>
    </source>
</evidence>
<sequence length="808" mass="81739">MPIDRRLLPLAAAFLQASFCIETAEAVTWTGWDDNSAAWNLNRNWGDQQYPRRAESSDLDQAAVFQAGIATERYQVDVNLAYTVDRVTFSGEAGEPGFDLRGDGRLGITDEIYLNHAARNRFYTRLDVVGGGAEDFGIWLSKPGVLGFERPVHSYDRGITIGFRRTAREPTLSGGAVFFNRNLIAPGQTVTVDLPETSRVHLRGSGNGFSELNIASGTVRLADNGRLSDGTRVRADGTFLVDEVDDRIASLSGTGVVDLAGSAAILTVGSHSNGATATTFSGDLGGSGTLVVDNAGYTLTLAGEDSRVGRLRVDAGELVVAGKLHSDLRTPVDAGAGMRVGGTLTSPEGVTLGTDATLGVSAGGLVDAAAGLSVAPDGSVEVGGTVRIGDGGSFILEEDASLEVQPGGRVEGGELLDLYDLAQVLVREGHLGVFAGGRVDVNPNASLTLIDSTADFGREVENFGQLLLVNAETTGDVLNDGGAILAAGVNDLGGGDLEQYNGGRLIVQFHDEPGAVLTTSGTATLAGGLELTASSPEAVPAPYERATVLAAGDLGGRFATVAQAPFEDGTALAVTYDAAGVHATRALIGDANLDGDVDVAEVFTGNGDAQILASNLGITGGAAWVDGDFSGDGDVDVAEVFTGTGDAQLLAGNLGATVGAASGAAASRSAGVFADAASAGVAAAAAAGTASGTYDPSTGEVVLSVGDGLGVVALGSRSGRLLDPGPVTPTPSQADDAVVAFFDAGGLRVGAYDLGPVVQPGTPASDLGLSFTPLGGTTTLTTLTVVPEPGAAGLLALATLVLRRRRVG</sequence>
<dbReference type="AlphaFoldDB" id="I0IF06"/>
<evidence type="ECO:0000313" key="1">
    <source>
        <dbReference type="EMBL" id="BAM03844.1"/>
    </source>
</evidence>
<dbReference type="eggNOG" id="COG3210">
    <property type="taxonomic scope" value="Bacteria"/>
</dbReference>
<evidence type="ECO:0008006" key="3">
    <source>
        <dbReference type="Google" id="ProtNLM"/>
    </source>
</evidence>